<dbReference type="PATRIC" id="fig|1423796.3.peg.436"/>
<evidence type="ECO:0000313" key="1">
    <source>
        <dbReference type="EMBL" id="KRM99310.1"/>
    </source>
</evidence>
<keyword evidence="2" id="KW-1185">Reference proteome</keyword>
<dbReference type="OrthoDB" id="2297490at2"/>
<reference evidence="1 2" key="1">
    <citation type="journal article" date="2015" name="Genome Announc.">
        <title>Expanding the biotechnology potential of lactobacilli through comparative genomics of 213 strains and associated genera.</title>
        <authorList>
            <person name="Sun Z."/>
            <person name="Harris H.M."/>
            <person name="McCann A."/>
            <person name="Guo C."/>
            <person name="Argimon S."/>
            <person name="Zhang W."/>
            <person name="Yang X."/>
            <person name="Jeffery I.B."/>
            <person name="Cooney J.C."/>
            <person name="Kagawa T.F."/>
            <person name="Liu W."/>
            <person name="Song Y."/>
            <person name="Salvetti E."/>
            <person name="Wrobel A."/>
            <person name="Rasinkangas P."/>
            <person name="Parkhill J."/>
            <person name="Rea M.C."/>
            <person name="O'Sullivan O."/>
            <person name="Ritari J."/>
            <person name="Douillard F.P."/>
            <person name="Paul Ross R."/>
            <person name="Yang R."/>
            <person name="Briner A.E."/>
            <person name="Felis G.E."/>
            <person name="de Vos W.M."/>
            <person name="Barrangou R."/>
            <person name="Klaenhammer T.R."/>
            <person name="Caufield P.W."/>
            <person name="Cui Y."/>
            <person name="Zhang H."/>
            <person name="O'Toole P.W."/>
        </authorList>
    </citation>
    <scope>NUCLEOTIDE SEQUENCE [LARGE SCALE GENOMIC DNA]</scope>
    <source>
        <strain evidence="1 2">DSM 20253</strain>
    </source>
</reference>
<evidence type="ECO:0000313" key="2">
    <source>
        <dbReference type="Proteomes" id="UP000051638"/>
    </source>
</evidence>
<protein>
    <submittedName>
        <fullName evidence="1">Uncharacterized protein</fullName>
    </submittedName>
</protein>
<dbReference type="EMBL" id="AYYI01000016">
    <property type="protein sequence ID" value="KRM99310.1"/>
    <property type="molecule type" value="Genomic_DNA"/>
</dbReference>
<organism evidence="1 2">
    <name type="scientific">Loigolactobacillus rennini DSM 20253</name>
    <dbReference type="NCBI Taxonomy" id="1423796"/>
    <lineage>
        <taxon>Bacteria</taxon>
        <taxon>Bacillati</taxon>
        <taxon>Bacillota</taxon>
        <taxon>Bacilli</taxon>
        <taxon>Lactobacillales</taxon>
        <taxon>Lactobacillaceae</taxon>
        <taxon>Loigolactobacillus</taxon>
    </lineage>
</organism>
<dbReference type="RefSeq" id="WP_057873299.1">
    <property type="nucleotide sequence ID" value="NZ_AYYI01000016.1"/>
</dbReference>
<sequence length="119" mass="13180">MANDELAVLNQIKARLTKLAADMRKLGGKTNQLSQFITQEKAIREVRAIVRQSQQVSAGQQPLTAKTKAALEYIETEFVDLDDTLVDLPDSADKLKQVMAQNKALAAVRKRLDEATAEK</sequence>
<name>A0A0R2D5B7_9LACO</name>
<comment type="caution">
    <text evidence="1">The sequence shown here is derived from an EMBL/GenBank/DDBJ whole genome shotgun (WGS) entry which is preliminary data.</text>
</comment>
<dbReference type="AlphaFoldDB" id="A0A0R2D5B7"/>
<proteinExistence type="predicted"/>
<accession>A0A0R2D5B7</accession>
<dbReference type="Proteomes" id="UP000051638">
    <property type="component" value="Unassembled WGS sequence"/>
</dbReference>
<gene>
    <name evidence="1" type="ORF">FC24_GL000424</name>
</gene>